<feature type="signal peptide" evidence="2">
    <location>
        <begin position="1"/>
        <end position="16"/>
    </location>
</feature>
<protein>
    <recommendedName>
        <fullName evidence="3">DUF243 domain-containing protein</fullName>
    </recommendedName>
</protein>
<accession>A0A226EFK7</accession>
<name>A0A226EFK7_FOLCA</name>
<feature type="chain" id="PRO_5012691648" description="DUF243 domain-containing protein" evidence="2">
    <location>
        <begin position="17"/>
        <end position="195"/>
    </location>
</feature>
<feature type="domain" description="DUF243" evidence="3">
    <location>
        <begin position="61"/>
        <end position="140"/>
    </location>
</feature>
<dbReference type="Pfam" id="PF03103">
    <property type="entry name" value="DUF243"/>
    <property type="match status" value="1"/>
</dbReference>
<feature type="region of interest" description="Disordered" evidence="1">
    <location>
        <begin position="122"/>
        <end position="195"/>
    </location>
</feature>
<reference evidence="4 5" key="1">
    <citation type="submission" date="2015-12" db="EMBL/GenBank/DDBJ databases">
        <title>The genome of Folsomia candida.</title>
        <authorList>
            <person name="Faddeeva A."/>
            <person name="Derks M.F."/>
            <person name="Anvar Y."/>
            <person name="Smit S."/>
            <person name="Van Straalen N."/>
            <person name="Roelofs D."/>
        </authorList>
    </citation>
    <scope>NUCLEOTIDE SEQUENCE [LARGE SCALE GENOMIC DNA]</scope>
    <source>
        <strain evidence="4 5">VU population</strain>
        <tissue evidence="4">Whole body</tissue>
    </source>
</reference>
<dbReference type="AlphaFoldDB" id="A0A226EFK7"/>
<evidence type="ECO:0000313" key="5">
    <source>
        <dbReference type="Proteomes" id="UP000198287"/>
    </source>
</evidence>
<keyword evidence="2" id="KW-0732">Signal</keyword>
<sequence length="195" mass="21177">MRAILILLSVVATSYAGVGVVTPQIEAEAYRLWNKFCEDGSDGGMGEGLAVFCKRPRGIKKQSLQHNIELPKGSGDEQQIVFVQPPSYHYKHDVVVSGGGVAARRTVIYVKAAKNTHEVNVQDRTTAGEVPSKPTLFFLKGNHGSESTTDTDAVPVSPPDNTYLPPTTPPDNTYLPPTTQKPGYNYDAPETQLSY</sequence>
<evidence type="ECO:0000256" key="1">
    <source>
        <dbReference type="SAM" id="MobiDB-lite"/>
    </source>
</evidence>
<comment type="caution">
    <text evidence="4">The sequence shown here is derived from an EMBL/GenBank/DDBJ whole genome shotgun (WGS) entry which is preliminary data.</text>
</comment>
<evidence type="ECO:0000259" key="3">
    <source>
        <dbReference type="Pfam" id="PF03103"/>
    </source>
</evidence>
<gene>
    <name evidence="4" type="ORF">Fcan01_09631</name>
</gene>
<dbReference type="InterPro" id="IPR004145">
    <property type="entry name" value="DUF243"/>
</dbReference>
<evidence type="ECO:0000256" key="2">
    <source>
        <dbReference type="SAM" id="SignalP"/>
    </source>
</evidence>
<dbReference type="EMBL" id="LNIX01000004">
    <property type="protein sequence ID" value="OXA56189.1"/>
    <property type="molecule type" value="Genomic_DNA"/>
</dbReference>
<dbReference type="Proteomes" id="UP000198287">
    <property type="component" value="Unassembled WGS sequence"/>
</dbReference>
<evidence type="ECO:0000313" key="4">
    <source>
        <dbReference type="EMBL" id="OXA56189.1"/>
    </source>
</evidence>
<keyword evidence="5" id="KW-1185">Reference proteome</keyword>
<organism evidence="4 5">
    <name type="scientific">Folsomia candida</name>
    <name type="common">Springtail</name>
    <dbReference type="NCBI Taxonomy" id="158441"/>
    <lineage>
        <taxon>Eukaryota</taxon>
        <taxon>Metazoa</taxon>
        <taxon>Ecdysozoa</taxon>
        <taxon>Arthropoda</taxon>
        <taxon>Hexapoda</taxon>
        <taxon>Collembola</taxon>
        <taxon>Entomobryomorpha</taxon>
        <taxon>Isotomoidea</taxon>
        <taxon>Isotomidae</taxon>
        <taxon>Proisotominae</taxon>
        <taxon>Folsomia</taxon>
    </lineage>
</organism>
<proteinExistence type="predicted"/>